<evidence type="ECO:0000256" key="11">
    <source>
        <dbReference type="ARBA" id="ARBA00023004"/>
    </source>
</evidence>
<protein>
    <recommendedName>
        <fullName evidence="3 19">Peroxidase</fullName>
        <ecNumber evidence="3 19">1.11.1.7</ecNumber>
    </recommendedName>
</protein>
<dbReference type="GO" id="GO:0006979">
    <property type="term" value="P:response to oxidative stress"/>
    <property type="evidence" value="ECO:0007669"/>
    <property type="project" value="UniProtKB-UniRule"/>
</dbReference>
<dbReference type="GO" id="GO:0006950">
    <property type="term" value="P:response to stress"/>
    <property type="evidence" value="ECO:0000318"/>
    <property type="project" value="GO_Central"/>
</dbReference>
<feature type="disulfide bond" evidence="18">
    <location>
        <begin position="204"/>
        <end position="236"/>
    </location>
</feature>
<feature type="site" description="Transition state stabilizer" evidence="17">
    <location>
        <position position="70"/>
    </location>
</feature>
<feature type="binding site" evidence="16">
    <location>
        <position position="82"/>
    </location>
    <ligand>
        <name>Ca(2+)</name>
        <dbReference type="ChEBI" id="CHEBI:29108"/>
        <label>1</label>
    </ligand>
</feature>
<feature type="chain" id="PRO_5040529401" description="Peroxidase" evidence="19">
    <location>
        <begin position="27"/>
        <end position="330"/>
    </location>
</feature>
<comment type="cofactor">
    <cofactor evidence="16 19">
        <name>heme b</name>
        <dbReference type="ChEBI" id="CHEBI:60344"/>
    </cofactor>
    <text evidence="16 19">Binds 1 heme b (iron(II)-protoporphyrin IX) group per subunit.</text>
</comment>
<dbReference type="InterPro" id="IPR033905">
    <property type="entry name" value="Secretory_peroxidase"/>
</dbReference>
<feature type="disulfide bond" evidence="18">
    <location>
        <begin position="125"/>
        <end position="326"/>
    </location>
</feature>
<evidence type="ECO:0000256" key="13">
    <source>
        <dbReference type="ARBA" id="ARBA00023324"/>
    </source>
</evidence>
<dbReference type="CDD" id="cd00693">
    <property type="entry name" value="secretory_peroxidase"/>
    <property type="match status" value="1"/>
</dbReference>
<feature type="binding site" evidence="16">
    <location>
        <position position="75"/>
    </location>
    <ligand>
        <name>Ca(2+)</name>
        <dbReference type="ChEBI" id="CHEBI:29108"/>
        <label>1</label>
    </ligand>
</feature>
<dbReference type="Proteomes" id="UP000813463">
    <property type="component" value="Chromosome 6"/>
</dbReference>
<dbReference type="GO" id="GO:0140825">
    <property type="term" value="F:lactoperoxidase activity"/>
    <property type="evidence" value="ECO:0007669"/>
    <property type="project" value="UniProtKB-EC"/>
</dbReference>
<evidence type="ECO:0000256" key="17">
    <source>
        <dbReference type="PIRSR" id="PIRSR600823-4"/>
    </source>
</evidence>
<dbReference type="GO" id="GO:0042744">
    <property type="term" value="P:hydrogen peroxide catabolic process"/>
    <property type="evidence" value="ECO:0007669"/>
    <property type="project" value="UniProtKB-KW"/>
</dbReference>
<dbReference type="InterPro" id="IPR002016">
    <property type="entry name" value="Haem_peroxidase"/>
</dbReference>
<dbReference type="PRINTS" id="PR00461">
    <property type="entry name" value="PLPEROXIDASE"/>
</dbReference>
<evidence type="ECO:0000256" key="2">
    <source>
        <dbReference type="ARBA" id="ARBA00002322"/>
    </source>
</evidence>
<dbReference type="GO" id="GO:0020037">
    <property type="term" value="F:heme binding"/>
    <property type="evidence" value="ECO:0007669"/>
    <property type="project" value="UniProtKB-UniRule"/>
</dbReference>
<feature type="binding site" evidence="16">
    <location>
        <position position="93"/>
    </location>
    <ligand>
        <name>Ca(2+)</name>
        <dbReference type="ChEBI" id="CHEBI:29108"/>
        <label>1</label>
    </ligand>
</feature>
<dbReference type="PRINTS" id="PR00458">
    <property type="entry name" value="PEROXIDASE"/>
</dbReference>
<organism evidence="21 22">
    <name type="scientific">Spinacia oleracea</name>
    <name type="common">Spinach</name>
    <dbReference type="NCBI Taxonomy" id="3562"/>
    <lineage>
        <taxon>Eukaryota</taxon>
        <taxon>Viridiplantae</taxon>
        <taxon>Streptophyta</taxon>
        <taxon>Embryophyta</taxon>
        <taxon>Tracheophyta</taxon>
        <taxon>Spermatophyta</taxon>
        <taxon>Magnoliopsida</taxon>
        <taxon>eudicotyledons</taxon>
        <taxon>Gunneridae</taxon>
        <taxon>Pentapetalae</taxon>
        <taxon>Caryophyllales</taxon>
        <taxon>Chenopodiaceae</taxon>
        <taxon>Chenopodioideae</taxon>
        <taxon>Anserineae</taxon>
        <taxon>Spinacia</taxon>
    </lineage>
</organism>
<keyword evidence="11 16" id="KW-0408">Iron</keyword>
<evidence type="ECO:0000256" key="1">
    <source>
        <dbReference type="ARBA" id="ARBA00000189"/>
    </source>
</evidence>
<dbReference type="InterPro" id="IPR019794">
    <property type="entry name" value="Peroxidases_AS"/>
</dbReference>
<evidence type="ECO:0000256" key="16">
    <source>
        <dbReference type="PIRSR" id="PIRSR600823-3"/>
    </source>
</evidence>
<keyword evidence="7 16" id="KW-0479">Metal-binding</keyword>
<dbReference type="SUPFAM" id="SSF48113">
    <property type="entry name" value="Heme-dependent peroxidases"/>
    <property type="match status" value="1"/>
</dbReference>
<evidence type="ECO:0000256" key="3">
    <source>
        <dbReference type="ARBA" id="ARBA00012313"/>
    </source>
</evidence>
<dbReference type="Gene3D" id="1.10.420.10">
    <property type="entry name" value="Peroxidase, domain 2"/>
    <property type="match status" value="1"/>
</dbReference>
<keyword evidence="21" id="KW-1185">Reference proteome</keyword>
<feature type="binding site" description="axial binding residue" evidence="16">
    <location>
        <position position="197"/>
    </location>
    <ligand>
        <name>heme b</name>
        <dbReference type="ChEBI" id="CHEBI:60344"/>
    </ligand>
    <ligandPart>
        <name>Fe</name>
        <dbReference type="ChEBI" id="CHEBI:18248"/>
    </ligandPart>
</feature>
<feature type="disulfide bond" evidence="18">
    <location>
        <begin position="76"/>
        <end position="81"/>
    </location>
</feature>
<feature type="binding site" evidence="16">
    <location>
        <position position="249"/>
    </location>
    <ligand>
        <name>Ca(2+)</name>
        <dbReference type="ChEBI" id="CHEBI:29108"/>
        <label>2</label>
    </ligand>
</feature>
<dbReference type="PROSITE" id="PS50873">
    <property type="entry name" value="PEROXIDASE_4"/>
    <property type="match status" value="1"/>
</dbReference>
<dbReference type="GO" id="GO:0004601">
    <property type="term" value="F:peroxidase activity"/>
    <property type="evidence" value="ECO:0000318"/>
    <property type="project" value="GO_Central"/>
</dbReference>
<comment type="function">
    <text evidence="2">Removal of H(2)O(2), oxidation of toxic reductants, biosynthesis and degradation of lignin, suberization, auxin catabolism, response to environmental stresses such as wounding, pathogen attack and oxidative stress. These functions might be dependent on each isozyme/isoform in each plant tissue.</text>
</comment>
<evidence type="ECO:0000256" key="10">
    <source>
        <dbReference type="ARBA" id="ARBA00023002"/>
    </source>
</evidence>
<feature type="binding site" evidence="16">
    <location>
        <position position="198"/>
    </location>
    <ligand>
        <name>Ca(2+)</name>
        <dbReference type="ChEBI" id="CHEBI:29108"/>
        <label>2</label>
    </ligand>
</feature>
<evidence type="ECO:0000256" key="9">
    <source>
        <dbReference type="ARBA" id="ARBA00022837"/>
    </source>
</evidence>
<evidence type="ECO:0000256" key="18">
    <source>
        <dbReference type="PIRSR" id="PIRSR600823-5"/>
    </source>
</evidence>
<evidence type="ECO:0000256" key="6">
    <source>
        <dbReference type="ARBA" id="ARBA00022617"/>
    </source>
</evidence>
<dbReference type="GO" id="GO:0046872">
    <property type="term" value="F:metal ion binding"/>
    <property type="evidence" value="ECO:0007669"/>
    <property type="project" value="UniProtKB-UniRule"/>
</dbReference>
<feature type="disulfide bond" evidence="18">
    <location>
        <begin position="41"/>
        <end position="119"/>
    </location>
</feature>
<evidence type="ECO:0000256" key="8">
    <source>
        <dbReference type="ARBA" id="ARBA00022729"/>
    </source>
</evidence>
<dbReference type="PANTHER" id="PTHR31517">
    <property type="match status" value="1"/>
</dbReference>
<dbReference type="PANTHER" id="PTHR31517:SF59">
    <property type="entry name" value="PEROXIDASE"/>
    <property type="match status" value="1"/>
</dbReference>
<keyword evidence="12 18" id="KW-1015">Disulfide bond</keyword>
<evidence type="ECO:0000259" key="20">
    <source>
        <dbReference type="PROSITE" id="PS50873"/>
    </source>
</evidence>
<dbReference type="OrthoDB" id="2113341at2759"/>
<comment type="catalytic activity">
    <reaction evidence="1 19">
        <text>2 a phenolic donor + H2O2 = 2 a phenolic radical donor + 2 H2O</text>
        <dbReference type="Rhea" id="RHEA:56136"/>
        <dbReference type="ChEBI" id="CHEBI:15377"/>
        <dbReference type="ChEBI" id="CHEBI:16240"/>
        <dbReference type="ChEBI" id="CHEBI:139520"/>
        <dbReference type="ChEBI" id="CHEBI:139521"/>
        <dbReference type="EC" id="1.11.1.7"/>
    </reaction>
</comment>
<evidence type="ECO:0000256" key="4">
    <source>
        <dbReference type="ARBA" id="ARBA00022525"/>
    </source>
</evidence>
<evidence type="ECO:0000256" key="14">
    <source>
        <dbReference type="PIRSR" id="PIRSR600823-1"/>
    </source>
</evidence>
<feature type="domain" description="Plant heme peroxidase family profile" evidence="20">
    <location>
        <begin position="31"/>
        <end position="330"/>
    </location>
</feature>
<dbReference type="GO" id="GO:0005576">
    <property type="term" value="C:extracellular region"/>
    <property type="evidence" value="ECO:0007669"/>
    <property type="project" value="UniProtKB-SubCell"/>
</dbReference>
<keyword evidence="13 19" id="KW-0376">Hydrogen peroxide</keyword>
<feature type="binding site" evidence="16">
    <location>
        <position position="80"/>
    </location>
    <ligand>
        <name>Ca(2+)</name>
        <dbReference type="ChEBI" id="CHEBI:29108"/>
        <label>1</label>
    </ligand>
</feature>
<feature type="binding site" evidence="16">
    <location>
        <position position="78"/>
    </location>
    <ligand>
        <name>Ca(2+)</name>
        <dbReference type="ChEBI" id="CHEBI:29108"/>
        <label>1</label>
    </ligand>
</feature>
<dbReference type="InterPro" id="IPR010255">
    <property type="entry name" value="Haem_peroxidase_sf"/>
</dbReference>
<dbReference type="KEGG" id="soe:110797385"/>
<evidence type="ECO:0000313" key="22">
    <source>
        <dbReference type="RefSeq" id="XP_021858188.1"/>
    </source>
</evidence>
<dbReference type="Pfam" id="PF00141">
    <property type="entry name" value="peroxidase"/>
    <property type="match status" value="1"/>
</dbReference>
<comment type="similarity">
    <text evidence="19">Belongs to the peroxidase family. Classical plant (class III) peroxidase subfamily.</text>
</comment>
<dbReference type="FunFam" id="1.10.420.10:FF:000007">
    <property type="entry name" value="Peroxidase"/>
    <property type="match status" value="1"/>
</dbReference>
<accession>A0A9R0K576</accession>
<dbReference type="Gene3D" id="1.10.520.10">
    <property type="match status" value="1"/>
</dbReference>
<feature type="binding site" evidence="16">
    <location>
        <position position="259"/>
    </location>
    <ligand>
        <name>Ca(2+)</name>
        <dbReference type="ChEBI" id="CHEBI:29108"/>
        <label>2</label>
    </ligand>
</feature>
<keyword evidence="9 16" id="KW-0106">Calcium</keyword>
<comment type="cofactor">
    <cofactor evidence="16 19">
        <name>Ca(2+)</name>
        <dbReference type="ChEBI" id="CHEBI:29108"/>
    </cofactor>
    <text evidence="16 19">Binds 2 calcium ions per subunit.</text>
</comment>
<dbReference type="GO" id="GO:0009505">
    <property type="term" value="C:plant-type cell wall"/>
    <property type="evidence" value="ECO:0000318"/>
    <property type="project" value="GO_Central"/>
</dbReference>
<dbReference type="AlphaFoldDB" id="A0A9R0K576"/>
<keyword evidence="6 19" id="KW-0349">Heme</keyword>
<dbReference type="InterPro" id="IPR000823">
    <property type="entry name" value="Peroxidase_pln"/>
</dbReference>
<dbReference type="RefSeq" id="XP_021858188.1">
    <property type="nucleotide sequence ID" value="XM_022002496.2"/>
</dbReference>
<dbReference type="EC" id="1.11.1.7" evidence="3 19"/>
<evidence type="ECO:0000313" key="21">
    <source>
        <dbReference type="Proteomes" id="UP000813463"/>
    </source>
</evidence>
<name>A0A9R0K576_SPIOL</name>
<keyword evidence="5 19" id="KW-0575">Peroxidase</keyword>
<gene>
    <name evidence="22" type="primary">LOC110797385</name>
</gene>
<comment type="subcellular location">
    <subcellularLocation>
        <location evidence="19">Secreted</location>
    </subcellularLocation>
</comment>
<evidence type="ECO:0000256" key="15">
    <source>
        <dbReference type="PIRSR" id="PIRSR600823-2"/>
    </source>
</evidence>
<feature type="signal peptide" evidence="19">
    <location>
        <begin position="1"/>
        <end position="26"/>
    </location>
</feature>
<keyword evidence="10 19" id="KW-0560">Oxidoreductase</keyword>
<evidence type="ECO:0000256" key="5">
    <source>
        <dbReference type="ARBA" id="ARBA00022559"/>
    </source>
</evidence>
<feature type="active site" description="Proton acceptor" evidence="14">
    <location>
        <position position="74"/>
    </location>
</feature>
<keyword evidence="4 19" id="KW-0964">Secreted</keyword>
<keyword evidence="8 19" id="KW-0732">Signal</keyword>
<reference evidence="21" key="1">
    <citation type="journal article" date="2021" name="Nat. Commun.">
        <title>Genomic analyses provide insights into spinach domestication and the genetic basis of agronomic traits.</title>
        <authorList>
            <person name="Cai X."/>
            <person name="Sun X."/>
            <person name="Xu C."/>
            <person name="Sun H."/>
            <person name="Wang X."/>
            <person name="Ge C."/>
            <person name="Zhang Z."/>
            <person name="Wang Q."/>
            <person name="Fei Z."/>
            <person name="Jiao C."/>
            <person name="Wang Q."/>
        </authorList>
    </citation>
    <scope>NUCLEOTIDE SEQUENCE [LARGE SCALE GENOMIC DNA]</scope>
    <source>
        <strain evidence="21">cv. Varoflay</strain>
    </source>
</reference>
<proteinExistence type="inferred from homology"/>
<dbReference type="PROSITE" id="PS00436">
    <property type="entry name" value="PEROXIDASE_2"/>
    <property type="match status" value="1"/>
</dbReference>
<sequence>MAKSNSSTVALALGLLFLTLVGDCYGQCSENFRVGYYNGKCGKVDIEAIVFHVVKKYFMENKDTVADLVRLQFHDCFVRGCDASILLEGEDTEKTSRNNLSVDGYEIIEDAKVALDKYCPGVVSCADIIVLAARAAAHLGGAYWYDVETGRKDGMISLASDAQRDLPRRSIPIPDAVKLFAGFGLDTNDFVYLLGCHTVGTAHCANFQERLYNFKNSGQADPTMDRTFASSLEKTCPRNVNSTNEAFLDQTKGSEFVMDNGFFKRILEGKGLLEVDQQLALDPLTKDIVERAAYDEKIFLAKVGPAMRKMGLIGVLTQGQVRLGTCKKVL</sequence>
<dbReference type="GeneID" id="110797385"/>
<feature type="binding site" evidence="15">
    <location>
        <position position="167"/>
    </location>
    <ligand>
        <name>substrate</name>
    </ligand>
</feature>
<reference evidence="22" key="2">
    <citation type="submission" date="2025-08" db="UniProtKB">
        <authorList>
            <consortium name="RefSeq"/>
        </authorList>
    </citation>
    <scope>IDENTIFICATION</scope>
    <source>
        <tissue evidence="22">Leaf</tissue>
    </source>
</reference>
<evidence type="ECO:0000256" key="12">
    <source>
        <dbReference type="ARBA" id="ARBA00023157"/>
    </source>
</evidence>
<evidence type="ECO:0000256" key="7">
    <source>
        <dbReference type="ARBA" id="ARBA00022723"/>
    </source>
</evidence>
<feature type="binding site" evidence="16">
    <location>
        <position position="84"/>
    </location>
    <ligand>
        <name>Ca(2+)</name>
        <dbReference type="ChEBI" id="CHEBI:29108"/>
        <label>1</label>
    </ligand>
</feature>
<evidence type="ECO:0000256" key="19">
    <source>
        <dbReference type="RuleBase" id="RU362060"/>
    </source>
</evidence>